<dbReference type="Proteomes" id="UP000641152">
    <property type="component" value="Unassembled WGS sequence"/>
</dbReference>
<organism evidence="2 3">
    <name type="scientific">Methylomonas fluvii</name>
    <dbReference type="NCBI Taxonomy" id="1854564"/>
    <lineage>
        <taxon>Bacteria</taxon>
        <taxon>Pseudomonadati</taxon>
        <taxon>Pseudomonadota</taxon>
        <taxon>Gammaproteobacteria</taxon>
        <taxon>Methylococcales</taxon>
        <taxon>Methylococcaceae</taxon>
        <taxon>Methylomonas</taxon>
    </lineage>
</organism>
<proteinExistence type="predicted"/>
<sequence>MTNIKKHDLERAKLDSEANLIRQFEKFFLFEFYLRYLKRARNQEFTQLLLLKQSVEQRFIELNMVEKLAAYTFSFEEAPEYRYPLEMDIEALTDWTLDAIQFSYCKLALLNSDFLYISLSKEDLDGLLTPYRELKDSIKPDLKNFHYKFSDLTSPNEISKVLNWWKLNLDPDFRRQKKLLGKIGLTSAESRASRDNKDIQYNLSLSFPDFLAPEVILYKQSNYDIYNSNEAKVSINGQQLANSIVLSIQVDQEAENINIIMREFLKTFFYEQNKFIMDIIDFGTGPRSIFKVHKESVSSFLQASSSNYHLIKKYQSVSKYLSGLMLYDAHVKKKEAQQQPSKPKLKKSRRESLKDDKNNNLDEVAKEVLDTYSQIKLTIESLVSNYDDVRKQIMTINETLIKTFPTYKSRFKN</sequence>
<protein>
    <recommendedName>
        <fullName evidence="4">Initiator Rep protein domain-containing protein</fullName>
    </recommendedName>
</protein>
<evidence type="ECO:0000256" key="1">
    <source>
        <dbReference type="SAM" id="MobiDB-lite"/>
    </source>
</evidence>
<accession>A0ABR9DIS4</accession>
<dbReference type="EMBL" id="JACXST010000002">
    <property type="protein sequence ID" value="MBD9361777.1"/>
    <property type="molecule type" value="Genomic_DNA"/>
</dbReference>
<comment type="caution">
    <text evidence="2">The sequence shown here is derived from an EMBL/GenBank/DDBJ whole genome shotgun (WGS) entry which is preliminary data.</text>
</comment>
<feature type="region of interest" description="Disordered" evidence="1">
    <location>
        <begin position="335"/>
        <end position="357"/>
    </location>
</feature>
<evidence type="ECO:0000313" key="3">
    <source>
        <dbReference type="Proteomes" id="UP000641152"/>
    </source>
</evidence>
<evidence type="ECO:0008006" key="4">
    <source>
        <dbReference type="Google" id="ProtNLM"/>
    </source>
</evidence>
<reference evidence="2 3" key="1">
    <citation type="submission" date="2020-09" db="EMBL/GenBank/DDBJ databases">
        <title>Methylomonas albis sp. nov. and Methylomonas fluvii sp. nov.: Two cold-adapted methanotrophs from the River Elbe and an amended description of Methylovulum psychrotolerans strain Eb1.</title>
        <authorList>
            <person name="Bussmann I.K."/>
            <person name="Klings K.-W."/>
            <person name="Warnstedt J."/>
            <person name="Hoppert M."/>
            <person name="Saborowski A."/>
            <person name="Horn F."/>
            <person name="Liebner S."/>
        </authorList>
    </citation>
    <scope>NUCLEOTIDE SEQUENCE [LARGE SCALE GENOMIC DNA]</scope>
    <source>
        <strain evidence="2 3">EbB</strain>
    </source>
</reference>
<keyword evidence="3" id="KW-1185">Reference proteome</keyword>
<gene>
    <name evidence="2" type="ORF">EBB_14855</name>
</gene>
<dbReference type="RefSeq" id="WP_192394550.1">
    <property type="nucleotide sequence ID" value="NZ_CAJHIU010000002.1"/>
</dbReference>
<name>A0ABR9DIS4_9GAMM</name>
<evidence type="ECO:0000313" key="2">
    <source>
        <dbReference type="EMBL" id="MBD9361777.1"/>
    </source>
</evidence>